<dbReference type="PANTHER" id="PTHR45632:SF3">
    <property type="entry name" value="KELCH-LIKE PROTEIN 32"/>
    <property type="match status" value="1"/>
</dbReference>
<accession>A0A7R9AS24</accession>
<protein>
    <recommendedName>
        <fullName evidence="3">BTB domain-containing protein</fullName>
    </recommendedName>
</protein>
<proteinExistence type="predicted"/>
<dbReference type="GO" id="GO:0003779">
    <property type="term" value="F:actin binding"/>
    <property type="evidence" value="ECO:0007669"/>
    <property type="project" value="UniProtKB-KW"/>
</dbReference>
<dbReference type="Gene3D" id="1.25.40.420">
    <property type="match status" value="1"/>
</dbReference>
<feature type="domain" description="BTB" evidence="3">
    <location>
        <begin position="118"/>
        <end position="186"/>
    </location>
</feature>
<dbReference type="SMART" id="SM00612">
    <property type="entry name" value="Kelch"/>
    <property type="match status" value="5"/>
</dbReference>
<dbReference type="Gene3D" id="3.30.710.10">
    <property type="entry name" value="Potassium Channel Kv1.1, Chain A"/>
    <property type="match status" value="1"/>
</dbReference>
<dbReference type="Pfam" id="PF24681">
    <property type="entry name" value="Kelch_KLHDC2_KLHL20_DRC7"/>
    <property type="match status" value="1"/>
</dbReference>
<evidence type="ECO:0000313" key="4">
    <source>
        <dbReference type="EMBL" id="CAD7259250.1"/>
    </source>
</evidence>
<dbReference type="PANTHER" id="PTHR45632">
    <property type="entry name" value="LD33804P"/>
    <property type="match status" value="1"/>
</dbReference>
<dbReference type="InterPro" id="IPR006652">
    <property type="entry name" value="Kelch_1"/>
</dbReference>
<dbReference type="SUPFAM" id="SSF117281">
    <property type="entry name" value="Kelch motif"/>
    <property type="match status" value="1"/>
</dbReference>
<dbReference type="AlphaFoldDB" id="A0A7R9AS24"/>
<dbReference type="Pfam" id="PF01344">
    <property type="entry name" value="Kelch_1"/>
    <property type="match status" value="1"/>
</dbReference>
<evidence type="ECO:0000259" key="3">
    <source>
        <dbReference type="PROSITE" id="PS50097"/>
    </source>
</evidence>
<dbReference type="InterPro" id="IPR011333">
    <property type="entry name" value="SKP1/BTB/POZ_sf"/>
</dbReference>
<keyword evidence="2" id="KW-0677">Repeat</keyword>
<sequence length="731" mass="82092">MTRVREWGLQDRPLNTVQFESPSHTGMLLCGLNTLRTRGWLLDVTLLAEGEAFQAADCWTKMANEKQVSMASEQTHAAAEEIVTLTSSSVSTLCAKLTRRDDVWCVDSGATTHMCRDKNSFLELTPTISQKAHRAVLASCSDYFRAMFTDAMRESRQSEICLNGVTAAGIRLLLDYAYTSRLALNLANIQDVLSAASHIQVVAVVEACSNYLQAQLDLENCVDLATIAETYSLSQLRRRVYRLMCGHLCEFSRQPDFHRLSPGQLEHLLACDFPVDCPEGEVLRIVTRWVRWDLPQRLSCLPRLLRRVHFSEIAPWDMEASLQAAVTGWEEYPVFFLLFFLPLVPLFRKLVILFPFLVWLMTCIGPTCYQDQQLYRLVIAETCRQTRVPLPTPSPTPSTALVNSRGMEMAVVKVGGFGIAGITNEITYFLPSAGKWRHLTTIPHVEQCNFGTVVLDNELYVVGGCFNQSLQENIHPFGFFYSPRYNKWSTMAPMQRERCRFSLNVLGGRLYAIGGASEADDVMVGEDGEVSACERYDPETDCWECVRPLPGYRTQHAGAVWGNRQLYVCGGLDRDLVLSSMRCYDIASDTWESRAPMLAPRADHIMLALGERLYVCGGWAEDAETGNRILVDTIDVYDVSTDSWKVVSRVPTPRAHAGIVGVGSKIYIIGGFRGDALFDRATAVIECYDLETDSWTTGDKYPHEIWEHTCVTLYIPRCRDDMEVLAGQGRG</sequence>
<dbReference type="Pfam" id="PF07707">
    <property type="entry name" value="BACK"/>
    <property type="match status" value="1"/>
</dbReference>
<evidence type="ECO:0000256" key="2">
    <source>
        <dbReference type="ARBA" id="ARBA00022737"/>
    </source>
</evidence>
<dbReference type="InterPro" id="IPR015915">
    <property type="entry name" value="Kelch-typ_b-propeller"/>
</dbReference>
<dbReference type="InterPro" id="IPR011705">
    <property type="entry name" value="BACK"/>
</dbReference>
<dbReference type="PROSITE" id="PS50097">
    <property type="entry name" value="BTB"/>
    <property type="match status" value="1"/>
</dbReference>
<dbReference type="SUPFAM" id="SSF54695">
    <property type="entry name" value="POZ domain"/>
    <property type="match status" value="1"/>
</dbReference>
<dbReference type="SMART" id="SM00875">
    <property type="entry name" value="BACK"/>
    <property type="match status" value="1"/>
</dbReference>
<dbReference type="Pfam" id="PF00651">
    <property type="entry name" value="BTB"/>
    <property type="match status" value="1"/>
</dbReference>
<evidence type="ECO:0000256" key="1">
    <source>
        <dbReference type="ARBA" id="ARBA00022441"/>
    </source>
</evidence>
<dbReference type="Gene3D" id="2.120.10.80">
    <property type="entry name" value="Kelch-type beta propeller"/>
    <property type="match status" value="1"/>
</dbReference>
<name>A0A7R9AS24_TIMSH</name>
<reference evidence="4" key="1">
    <citation type="submission" date="2020-11" db="EMBL/GenBank/DDBJ databases">
        <authorList>
            <person name="Tran Van P."/>
        </authorList>
    </citation>
    <scope>NUCLEOTIDE SEQUENCE</scope>
</reference>
<dbReference type="EMBL" id="OC001156">
    <property type="protein sequence ID" value="CAD7259250.1"/>
    <property type="molecule type" value="Genomic_DNA"/>
</dbReference>
<dbReference type="InterPro" id="IPR000210">
    <property type="entry name" value="BTB/POZ_dom"/>
</dbReference>
<organism evidence="4">
    <name type="scientific">Timema shepardi</name>
    <name type="common">Walking stick</name>
    <dbReference type="NCBI Taxonomy" id="629360"/>
    <lineage>
        <taxon>Eukaryota</taxon>
        <taxon>Metazoa</taxon>
        <taxon>Ecdysozoa</taxon>
        <taxon>Arthropoda</taxon>
        <taxon>Hexapoda</taxon>
        <taxon>Insecta</taxon>
        <taxon>Pterygota</taxon>
        <taxon>Neoptera</taxon>
        <taxon>Polyneoptera</taxon>
        <taxon>Phasmatodea</taxon>
        <taxon>Timematodea</taxon>
        <taxon>Timematoidea</taxon>
        <taxon>Timematidae</taxon>
        <taxon>Timema</taxon>
    </lineage>
</organism>
<dbReference type="SMART" id="SM00225">
    <property type="entry name" value="BTB"/>
    <property type="match status" value="1"/>
</dbReference>
<gene>
    <name evidence="4" type="ORF">TSIB3V08_LOCUS3457</name>
</gene>
<keyword evidence="1" id="KW-0880">Kelch repeat</keyword>